<gene>
    <name evidence="2" type="ORF">IscW_ISCW006973</name>
</gene>
<dbReference type="EnsemblMetazoa" id="ISCW006973-RA">
    <property type="protein sequence ID" value="ISCW006973-PA"/>
    <property type="gene ID" value="ISCW006973"/>
</dbReference>
<dbReference type="VEuPathDB" id="VectorBase:ISCW006973"/>
<evidence type="ECO:0008006" key="5">
    <source>
        <dbReference type="Google" id="ProtNLM"/>
    </source>
</evidence>
<dbReference type="PaxDb" id="6945-B7PU40"/>
<protein>
    <recommendedName>
        <fullName evidence="5">Secreted protein</fullName>
    </recommendedName>
</protein>
<sequence length="68" mass="7780">MELFLRLAWIVIYLWPMLAVGNPLDCPFWKDILEAPGFLQLSLLPPEMLAWTSVYPKGLLGCRQLYAG</sequence>
<reference evidence="2 4" key="1">
    <citation type="submission" date="2008-03" db="EMBL/GenBank/DDBJ databases">
        <title>Annotation of Ixodes scapularis.</title>
        <authorList>
            <consortium name="Ixodes scapularis Genome Project Consortium"/>
            <person name="Caler E."/>
            <person name="Hannick L.I."/>
            <person name="Bidwell S."/>
            <person name="Joardar V."/>
            <person name="Thiagarajan M."/>
            <person name="Amedeo P."/>
            <person name="Galinsky K.J."/>
            <person name="Schobel S."/>
            <person name="Inman J."/>
            <person name="Hostetler J."/>
            <person name="Miller J."/>
            <person name="Hammond M."/>
            <person name="Megy K."/>
            <person name="Lawson D."/>
            <person name="Kodira C."/>
            <person name="Sutton G."/>
            <person name="Meyer J."/>
            <person name="Hill C.A."/>
            <person name="Birren B."/>
            <person name="Nene V."/>
            <person name="Collins F."/>
            <person name="Alarcon-Chaidez F."/>
            <person name="Wikel S."/>
            <person name="Strausberg R."/>
        </authorList>
    </citation>
    <scope>NUCLEOTIDE SEQUENCE [LARGE SCALE GENOMIC DNA]</scope>
    <source>
        <strain evidence="4">Wikel</strain>
        <strain evidence="2">Wikel colony</strain>
    </source>
</reference>
<proteinExistence type="predicted"/>
<name>B7PU40_IXOSC</name>
<dbReference type="EMBL" id="ABJB010179690">
    <property type="status" value="NOT_ANNOTATED_CDS"/>
    <property type="molecule type" value="Genomic_DNA"/>
</dbReference>
<evidence type="ECO:0000313" key="2">
    <source>
        <dbReference type="EMBL" id="EEC10112.1"/>
    </source>
</evidence>
<accession>B7PU40</accession>
<keyword evidence="4" id="KW-1185">Reference proteome</keyword>
<evidence type="ECO:0000313" key="4">
    <source>
        <dbReference type="Proteomes" id="UP000001555"/>
    </source>
</evidence>
<feature type="signal peptide" evidence="1">
    <location>
        <begin position="1"/>
        <end position="21"/>
    </location>
</feature>
<dbReference type="InParanoid" id="B7PU40"/>
<dbReference type="EMBL" id="DS790351">
    <property type="protein sequence ID" value="EEC10112.1"/>
    <property type="molecule type" value="Genomic_DNA"/>
</dbReference>
<dbReference type="AlphaFoldDB" id="B7PU40"/>
<keyword evidence="1" id="KW-0732">Signal</keyword>
<feature type="chain" id="PRO_5014568120" description="Secreted protein" evidence="1">
    <location>
        <begin position="22"/>
        <end position="68"/>
    </location>
</feature>
<dbReference type="EMBL" id="ABJB010926123">
    <property type="status" value="NOT_ANNOTATED_CDS"/>
    <property type="molecule type" value="Genomic_DNA"/>
</dbReference>
<reference evidence="3" key="2">
    <citation type="submission" date="2020-05" db="UniProtKB">
        <authorList>
            <consortium name="EnsemblMetazoa"/>
        </authorList>
    </citation>
    <scope>IDENTIFICATION</scope>
    <source>
        <strain evidence="3">wikel</strain>
    </source>
</reference>
<dbReference type="VEuPathDB" id="VectorBase:ISCI006973"/>
<organism>
    <name type="scientific">Ixodes scapularis</name>
    <name type="common">Black-legged tick</name>
    <name type="synonym">Deer tick</name>
    <dbReference type="NCBI Taxonomy" id="6945"/>
    <lineage>
        <taxon>Eukaryota</taxon>
        <taxon>Metazoa</taxon>
        <taxon>Ecdysozoa</taxon>
        <taxon>Arthropoda</taxon>
        <taxon>Chelicerata</taxon>
        <taxon>Arachnida</taxon>
        <taxon>Acari</taxon>
        <taxon>Parasitiformes</taxon>
        <taxon>Ixodida</taxon>
        <taxon>Ixodoidea</taxon>
        <taxon>Ixodidae</taxon>
        <taxon>Ixodinae</taxon>
        <taxon>Ixodes</taxon>
    </lineage>
</organism>
<evidence type="ECO:0000313" key="3">
    <source>
        <dbReference type="EnsemblMetazoa" id="ISCW006973-PA"/>
    </source>
</evidence>
<dbReference type="Proteomes" id="UP000001555">
    <property type="component" value="Unassembled WGS sequence"/>
</dbReference>
<dbReference type="HOGENOM" id="CLU_2796808_0_0_1"/>
<evidence type="ECO:0000256" key="1">
    <source>
        <dbReference type="SAM" id="SignalP"/>
    </source>
</evidence>